<name>A0A9P3GT94_9APHY</name>
<reference evidence="1 2" key="1">
    <citation type="submission" date="2021-08" db="EMBL/GenBank/DDBJ databases">
        <title>Draft Genome Sequence of Phanerochaete sordida strain YK-624.</title>
        <authorList>
            <person name="Mori T."/>
            <person name="Dohra H."/>
            <person name="Suzuki T."/>
            <person name="Kawagishi H."/>
            <person name="Hirai H."/>
        </authorList>
    </citation>
    <scope>NUCLEOTIDE SEQUENCE [LARGE SCALE GENOMIC DNA]</scope>
    <source>
        <strain evidence="1 2">YK-624</strain>
    </source>
</reference>
<evidence type="ECO:0000313" key="1">
    <source>
        <dbReference type="EMBL" id="GJE99285.1"/>
    </source>
</evidence>
<dbReference type="PROSITE" id="PS51257">
    <property type="entry name" value="PROKAR_LIPOPROTEIN"/>
    <property type="match status" value="1"/>
</dbReference>
<dbReference type="EMBL" id="BPQB01000105">
    <property type="protein sequence ID" value="GJE99285.1"/>
    <property type="molecule type" value="Genomic_DNA"/>
</dbReference>
<sequence>MTTAARRTSQHHNWNTVLHSAAACTTAHDLRDAHGDPLLLKFTSLSCFGGVKGSQRDMTTCLLKTTAGQHIPALRSQRRL</sequence>
<dbReference type="Proteomes" id="UP000703269">
    <property type="component" value="Unassembled WGS sequence"/>
</dbReference>
<organism evidence="1 2">
    <name type="scientific">Phanerochaete sordida</name>
    <dbReference type="NCBI Taxonomy" id="48140"/>
    <lineage>
        <taxon>Eukaryota</taxon>
        <taxon>Fungi</taxon>
        <taxon>Dikarya</taxon>
        <taxon>Basidiomycota</taxon>
        <taxon>Agaricomycotina</taxon>
        <taxon>Agaricomycetes</taxon>
        <taxon>Polyporales</taxon>
        <taxon>Phanerochaetaceae</taxon>
        <taxon>Phanerochaete</taxon>
    </lineage>
</organism>
<evidence type="ECO:0000313" key="2">
    <source>
        <dbReference type="Proteomes" id="UP000703269"/>
    </source>
</evidence>
<keyword evidence="2" id="KW-1185">Reference proteome</keyword>
<gene>
    <name evidence="1" type="ORF">PsYK624_155380</name>
</gene>
<proteinExistence type="predicted"/>
<comment type="caution">
    <text evidence="1">The sequence shown here is derived from an EMBL/GenBank/DDBJ whole genome shotgun (WGS) entry which is preliminary data.</text>
</comment>
<accession>A0A9P3GT94</accession>
<protein>
    <submittedName>
        <fullName evidence="1">Uncharacterized protein</fullName>
    </submittedName>
</protein>
<dbReference type="AlphaFoldDB" id="A0A9P3GT94"/>